<keyword evidence="4" id="KW-0732">Signal</keyword>
<keyword evidence="2 5" id="KW-0500">Molybdenum</keyword>
<dbReference type="FunFam" id="3.40.190.10:FF:000035">
    <property type="entry name" value="Molybdate ABC transporter substrate-binding protein"/>
    <property type="match status" value="1"/>
</dbReference>
<feature type="binding site" evidence="5">
    <location>
        <position position="65"/>
    </location>
    <ligand>
        <name>molybdate</name>
        <dbReference type="ChEBI" id="CHEBI:36264"/>
    </ligand>
</feature>
<comment type="similarity">
    <text evidence="1">Belongs to the bacterial solute-binding protein ModA family.</text>
</comment>
<dbReference type="GO" id="GO:0046872">
    <property type="term" value="F:metal ion binding"/>
    <property type="evidence" value="ECO:0007669"/>
    <property type="project" value="UniProtKB-KW"/>
</dbReference>
<accession>A0A9Q4B590</accession>
<dbReference type="GO" id="GO:0015689">
    <property type="term" value="P:molybdate ion transport"/>
    <property type="evidence" value="ECO:0007669"/>
    <property type="project" value="InterPro"/>
</dbReference>
<sequence>MFKKVFTAVCLLGITLTISGCHSDEEKVDIYVLTAASMTEAMEEIKKLYEKEHEDVALIPSYGSSGQLKDQITQGAPAHLFLPAALTWMEELDRESVILEYDPLLENELVLIKGNHIEPDMTTLEELVADEIASVAIGHPDIVPAGSYAIQALEERELYEALSDKIIFASNVREVLTYVETGNADAGLVYKTDAYSSDNVDIVTIVGGHDAILYPVGLLEDAAETTEARDFYEWLQTEEALAIFASYGFGVR</sequence>
<dbReference type="PROSITE" id="PS51257">
    <property type="entry name" value="PROKAR_LIPOPROTEIN"/>
    <property type="match status" value="1"/>
</dbReference>
<evidence type="ECO:0000256" key="2">
    <source>
        <dbReference type="ARBA" id="ARBA00022505"/>
    </source>
</evidence>
<dbReference type="InterPro" id="IPR050682">
    <property type="entry name" value="ModA/WtpA"/>
</dbReference>
<name>A0A9Q4B590_SALAG</name>
<evidence type="ECO:0000256" key="5">
    <source>
        <dbReference type="PIRSR" id="PIRSR004846-1"/>
    </source>
</evidence>
<dbReference type="Pfam" id="PF13531">
    <property type="entry name" value="SBP_bac_11"/>
    <property type="match status" value="1"/>
</dbReference>
<evidence type="ECO:0000256" key="4">
    <source>
        <dbReference type="ARBA" id="ARBA00022729"/>
    </source>
</evidence>
<evidence type="ECO:0000313" key="7">
    <source>
        <dbReference type="Proteomes" id="UP001057753"/>
    </source>
</evidence>
<dbReference type="GO" id="GO:0030973">
    <property type="term" value="F:molybdate ion binding"/>
    <property type="evidence" value="ECO:0007669"/>
    <property type="project" value="TreeGrafter"/>
</dbReference>
<keyword evidence="7" id="KW-1185">Reference proteome</keyword>
<organism evidence="6 7">
    <name type="scientific">Salipaludibacillus agaradhaerens</name>
    <name type="common">Bacillus agaradhaerens</name>
    <dbReference type="NCBI Taxonomy" id="76935"/>
    <lineage>
        <taxon>Bacteria</taxon>
        <taxon>Bacillati</taxon>
        <taxon>Bacillota</taxon>
        <taxon>Bacilli</taxon>
        <taxon>Bacillales</taxon>
        <taxon>Bacillaceae</taxon>
    </lineage>
</organism>
<reference evidence="6" key="1">
    <citation type="submission" date="2020-06" db="EMBL/GenBank/DDBJ databases">
        <title>Insight into the genomes of haloalkaliphilic bacilli from Kenyan soda lakes.</title>
        <authorList>
            <person name="Mwirichia R."/>
            <person name="Villamizar G.C."/>
            <person name="Poehlein A."/>
            <person name="Mugweru J."/>
            <person name="Kipnyargis A."/>
            <person name="Kiplimo D."/>
            <person name="Orwa P."/>
            <person name="Daniel R."/>
        </authorList>
    </citation>
    <scope>NUCLEOTIDE SEQUENCE</scope>
    <source>
        <strain evidence="6">B1096_S55</strain>
    </source>
</reference>
<protein>
    <submittedName>
        <fullName evidence="6">Molybdate ABC transporter substrate-binding protein</fullName>
    </submittedName>
</protein>
<dbReference type="InterPro" id="IPR005950">
    <property type="entry name" value="ModA"/>
</dbReference>
<dbReference type="EMBL" id="JABXYM010000002">
    <property type="protein sequence ID" value="MCR6098693.1"/>
    <property type="molecule type" value="Genomic_DNA"/>
</dbReference>
<feature type="binding site" evidence="5">
    <location>
        <position position="190"/>
    </location>
    <ligand>
        <name>molybdate</name>
        <dbReference type="ChEBI" id="CHEBI:36264"/>
    </ligand>
</feature>
<keyword evidence="3 5" id="KW-0479">Metal-binding</keyword>
<evidence type="ECO:0000313" key="6">
    <source>
        <dbReference type="EMBL" id="MCR6098693.1"/>
    </source>
</evidence>
<dbReference type="PIRSF" id="PIRSF004846">
    <property type="entry name" value="ModA"/>
    <property type="match status" value="1"/>
</dbReference>
<dbReference type="GO" id="GO:1901359">
    <property type="term" value="F:tungstate binding"/>
    <property type="evidence" value="ECO:0007669"/>
    <property type="project" value="UniProtKB-ARBA"/>
</dbReference>
<dbReference type="Gene3D" id="3.40.190.10">
    <property type="entry name" value="Periplasmic binding protein-like II"/>
    <property type="match status" value="2"/>
</dbReference>
<dbReference type="PANTHER" id="PTHR30632:SF0">
    <property type="entry name" value="SULFATE-BINDING PROTEIN"/>
    <property type="match status" value="1"/>
</dbReference>
<dbReference type="PANTHER" id="PTHR30632">
    <property type="entry name" value="MOLYBDATE-BINDING PERIPLASMIC PROTEIN"/>
    <property type="match status" value="1"/>
</dbReference>
<feature type="binding site" evidence="5">
    <location>
        <position position="37"/>
    </location>
    <ligand>
        <name>molybdate</name>
        <dbReference type="ChEBI" id="CHEBI:36264"/>
    </ligand>
</feature>
<feature type="binding site" evidence="5">
    <location>
        <position position="145"/>
    </location>
    <ligand>
        <name>molybdate</name>
        <dbReference type="ChEBI" id="CHEBI:36264"/>
    </ligand>
</feature>
<evidence type="ECO:0000256" key="1">
    <source>
        <dbReference type="ARBA" id="ARBA00009175"/>
    </source>
</evidence>
<evidence type="ECO:0000256" key="3">
    <source>
        <dbReference type="ARBA" id="ARBA00022723"/>
    </source>
</evidence>
<comment type="caution">
    <text evidence="6">The sequence shown here is derived from an EMBL/GenBank/DDBJ whole genome shotgun (WGS) entry which is preliminary data.</text>
</comment>
<dbReference type="SUPFAM" id="SSF53850">
    <property type="entry name" value="Periplasmic binding protein-like II"/>
    <property type="match status" value="1"/>
</dbReference>
<proteinExistence type="inferred from homology"/>
<feature type="binding site" evidence="5">
    <location>
        <position position="172"/>
    </location>
    <ligand>
        <name>molybdate</name>
        <dbReference type="ChEBI" id="CHEBI:36264"/>
    </ligand>
</feature>
<dbReference type="NCBIfam" id="TIGR01256">
    <property type="entry name" value="modA"/>
    <property type="match status" value="1"/>
</dbReference>
<dbReference type="Proteomes" id="UP001057753">
    <property type="component" value="Unassembled WGS sequence"/>
</dbReference>
<gene>
    <name evidence="6" type="primary">modA</name>
    <name evidence="6" type="ORF">HXA33_19475</name>
</gene>
<dbReference type="RefSeq" id="WP_257823081.1">
    <property type="nucleotide sequence ID" value="NZ_JABXYM010000002.1"/>
</dbReference>
<dbReference type="AlphaFoldDB" id="A0A9Q4B590"/>